<keyword evidence="1" id="KW-0812">Transmembrane</keyword>
<organism evidence="2 3">
    <name type="scientific">Syntrophus aciditrophicus (strain SB)</name>
    <dbReference type="NCBI Taxonomy" id="56780"/>
    <lineage>
        <taxon>Bacteria</taxon>
        <taxon>Pseudomonadati</taxon>
        <taxon>Thermodesulfobacteriota</taxon>
        <taxon>Syntrophia</taxon>
        <taxon>Syntrophales</taxon>
        <taxon>Syntrophaceae</taxon>
        <taxon>Syntrophus</taxon>
    </lineage>
</organism>
<dbReference type="InParanoid" id="Q2LTV4"/>
<proteinExistence type="predicted"/>
<evidence type="ECO:0000256" key="1">
    <source>
        <dbReference type="SAM" id="Phobius"/>
    </source>
</evidence>
<dbReference type="EMBL" id="CP000252">
    <property type="protein sequence ID" value="ABC77514.1"/>
    <property type="molecule type" value="Genomic_DNA"/>
</dbReference>
<evidence type="ECO:0000313" key="3">
    <source>
        <dbReference type="Proteomes" id="UP000001933"/>
    </source>
</evidence>
<dbReference type="KEGG" id="sat:SYN_01820"/>
<dbReference type="Proteomes" id="UP000001933">
    <property type="component" value="Chromosome"/>
</dbReference>
<accession>Q2LTV4</accession>
<keyword evidence="1" id="KW-1133">Transmembrane helix</keyword>
<reference evidence="2 3" key="1">
    <citation type="journal article" date="2007" name="Proc. Natl. Acad. Sci. U.S.A.">
        <title>The genome of Syntrophus aciditrophicus: life at the thermodynamic limit of microbial growth.</title>
        <authorList>
            <person name="McInerney M.J."/>
            <person name="Rohlin L."/>
            <person name="Mouttaki H."/>
            <person name="Kim U."/>
            <person name="Krupp R.S."/>
            <person name="Rios-Hernandez L."/>
            <person name="Sieber J."/>
            <person name="Struchtemeyer C.G."/>
            <person name="Bhattacharyya A."/>
            <person name="Campbell J.W."/>
            <person name="Gunsalus R.P."/>
        </authorList>
    </citation>
    <scope>NUCLEOTIDE SEQUENCE [LARGE SCALE GENOMIC DNA]</scope>
    <source>
        <strain evidence="2 3">SB</strain>
    </source>
</reference>
<sequence>MNRRWIIQQKPGVLFFILSFMGAQGYLPLSIFHCESLPTGEVMGTFDKGLIMDERAGCIRMSRTRLYGMTRRGGVGVMAARHGDG</sequence>
<feature type="transmembrane region" description="Helical" evidence="1">
    <location>
        <begin position="12"/>
        <end position="29"/>
    </location>
</feature>
<dbReference type="AlphaFoldDB" id="Q2LTV4"/>
<dbReference type="HOGENOM" id="CLU_2511482_0_0_7"/>
<gene>
    <name evidence="2" type="ORF">SYN_01820</name>
</gene>
<keyword evidence="3" id="KW-1185">Reference proteome</keyword>
<protein>
    <submittedName>
        <fullName evidence="2">Hypothetical membrane protein</fullName>
    </submittedName>
</protein>
<dbReference type="STRING" id="56780.SYN_01820"/>
<keyword evidence="1" id="KW-0472">Membrane</keyword>
<evidence type="ECO:0000313" key="2">
    <source>
        <dbReference type="EMBL" id="ABC77514.1"/>
    </source>
</evidence>
<name>Q2LTV4_SYNAS</name>